<evidence type="ECO:0000313" key="1">
    <source>
        <dbReference type="EMBL" id="EDX78419.1"/>
    </source>
</evidence>
<protein>
    <submittedName>
        <fullName evidence="1">Uncharacterized protein</fullName>
    </submittedName>
</protein>
<gene>
    <name evidence="1" type="ORF">MC7420_7072</name>
</gene>
<dbReference type="Proteomes" id="UP000003835">
    <property type="component" value="Unassembled WGS sequence"/>
</dbReference>
<accession>B4VI23</accession>
<keyword evidence="2" id="KW-1185">Reference proteome</keyword>
<name>B4VI23_9CYAN</name>
<organism evidence="1 2">
    <name type="scientific">Coleofasciculus chthonoplastes PCC 7420</name>
    <dbReference type="NCBI Taxonomy" id="118168"/>
    <lineage>
        <taxon>Bacteria</taxon>
        <taxon>Bacillati</taxon>
        <taxon>Cyanobacteriota</taxon>
        <taxon>Cyanophyceae</taxon>
        <taxon>Coleofasciculales</taxon>
        <taxon>Coleofasciculaceae</taxon>
        <taxon>Coleofasciculus</taxon>
    </lineage>
</organism>
<dbReference type="AlphaFoldDB" id="B4VI23"/>
<dbReference type="HOGENOM" id="CLU_3326732_0_0_3"/>
<evidence type="ECO:0000313" key="2">
    <source>
        <dbReference type="Proteomes" id="UP000003835"/>
    </source>
</evidence>
<dbReference type="EMBL" id="DS989841">
    <property type="protein sequence ID" value="EDX78419.1"/>
    <property type="molecule type" value="Genomic_DNA"/>
</dbReference>
<reference evidence="1 2" key="1">
    <citation type="submission" date="2008-07" db="EMBL/GenBank/DDBJ databases">
        <authorList>
            <person name="Tandeau de Marsac N."/>
            <person name="Ferriera S."/>
            <person name="Johnson J."/>
            <person name="Kravitz S."/>
            <person name="Beeson K."/>
            <person name="Sutton G."/>
            <person name="Rogers Y.-H."/>
            <person name="Friedman R."/>
            <person name="Frazier M."/>
            <person name="Venter J.C."/>
        </authorList>
    </citation>
    <scope>NUCLEOTIDE SEQUENCE [LARGE SCALE GENOMIC DNA]</scope>
    <source>
        <strain evidence="1 2">PCC 7420</strain>
    </source>
</reference>
<proteinExistence type="predicted"/>
<dbReference type="STRING" id="118168.MC7420_7072"/>
<sequence length="38" mass="4373">MVFTDVTASMNQPRCRRSTLTHALNPHWFFSGHLQVSV</sequence>